<organism evidence="2 3">
    <name type="scientific">Clostridium butyricum</name>
    <dbReference type="NCBI Taxonomy" id="1492"/>
    <lineage>
        <taxon>Bacteria</taxon>
        <taxon>Bacillati</taxon>
        <taxon>Bacillota</taxon>
        <taxon>Clostridia</taxon>
        <taxon>Eubacteriales</taxon>
        <taxon>Clostridiaceae</taxon>
        <taxon>Clostridium</taxon>
    </lineage>
</organism>
<name>A0A2S7FDM5_CLOBU</name>
<evidence type="ECO:0000259" key="1">
    <source>
        <dbReference type="Pfam" id="PF05239"/>
    </source>
</evidence>
<reference evidence="2 3" key="1">
    <citation type="submission" date="2016-01" db="EMBL/GenBank/DDBJ databases">
        <title>Characterization of the Clostridium difficile lineages that are prevalent in Hong Kong and China.</title>
        <authorList>
            <person name="Kwok J.S.-L."/>
            <person name="Lam W.-Y."/>
            <person name="Ip M."/>
            <person name="Chan T.-F."/>
            <person name="Hawkey P.M."/>
            <person name="Tsui S.K.-W."/>
        </authorList>
    </citation>
    <scope>NUCLEOTIDE SEQUENCE [LARGE SCALE GENOMIC DNA]</scope>
    <source>
        <strain evidence="2 3">300064</strain>
    </source>
</reference>
<dbReference type="Proteomes" id="UP000238081">
    <property type="component" value="Unassembled WGS sequence"/>
</dbReference>
<dbReference type="InterPro" id="IPR011033">
    <property type="entry name" value="PRC_barrel-like_sf"/>
</dbReference>
<comment type="caution">
    <text evidence="2">The sequence shown here is derived from an EMBL/GenBank/DDBJ whole genome shotgun (WGS) entry which is preliminary data.</text>
</comment>
<dbReference type="SUPFAM" id="SSF50346">
    <property type="entry name" value="PRC-barrel domain"/>
    <property type="match status" value="2"/>
</dbReference>
<dbReference type="InterPro" id="IPR027275">
    <property type="entry name" value="PRC-brl_dom"/>
</dbReference>
<sequence length="166" mass="18737">MLKSKDFYLKNVYNSEGRKLGVIEDVYIDFYKGKITGFKCSVSALFSRKNYIDIEDVINIGEDIIVIEEKQGNGLGLKSLKNIEVVDINGIVKGVFEDIIVDEYSYLIKGIVISSGLIDRLIKGKEILLLEQCILGDEYILYNGKDNIMFKSIPHNLESKNESSKA</sequence>
<dbReference type="Gene3D" id="2.30.30.240">
    <property type="entry name" value="PRC-barrel domain"/>
    <property type="match status" value="1"/>
</dbReference>
<dbReference type="Pfam" id="PF05239">
    <property type="entry name" value="PRC"/>
    <property type="match status" value="1"/>
</dbReference>
<dbReference type="RefSeq" id="WP_027635039.1">
    <property type="nucleotide sequence ID" value="NZ_CANCWB010000001.1"/>
</dbReference>
<evidence type="ECO:0000313" key="2">
    <source>
        <dbReference type="EMBL" id="PPV17015.1"/>
    </source>
</evidence>
<evidence type="ECO:0000313" key="3">
    <source>
        <dbReference type="Proteomes" id="UP000238081"/>
    </source>
</evidence>
<protein>
    <submittedName>
        <fullName evidence="2">Photosystem reaction center subunit H</fullName>
    </submittedName>
</protein>
<accession>A0A2S7FDM5</accession>
<dbReference type="EMBL" id="LRDH01000056">
    <property type="protein sequence ID" value="PPV17015.1"/>
    <property type="molecule type" value="Genomic_DNA"/>
</dbReference>
<gene>
    <name evidence="2" type="ORF">AWN73_09205</name>
</gene>
<proteinExistence type="predicted"/>
<dbReference type="AlphaFoldDB" id="A0A2S7FDM5"/>
<feature type="domain" description="PRC-barrel" evidence="1">
    <location>
        <begin position="5"/>
        <end position="70"/>
    </location>
</feature>